<gene>
    <name evidence="1" type="ORF">CRE_07562</name>
</gene>
<name>E3MP85_CAERE</name>
<dbReference type="Proteomes" id="UP000008281">
    <property type="component" value="Unassembled WGS sequence"/>
</dbReference>
<reference evidence="1" key="1">
    <citation type="submission" date="2007-07" db="EMBL/GenBank/DDBJ databases">
        <title>PCAP assembly of the Caenorhabditis remanei genome.</title>
        <authorList>
            <consortium name="The Caenorhabditis remanei Sequencing Consortium"/>
            <person name="Wilson R.K."/>
        </authorList>
    </citation>
    <scope>NUCLEOTIDE SEQUENCE [LARGE SCALE GENOMIC DNA]</scope>
    <source>
        <strain evidence="1">PB4641</strain>
    </source>
</reference>
<dbReference type="AlphaFoldDB" id="E3MP85"/>
<keyword evidence="2" id="KW-1185">Reference proteome</keyword>
<proteinExistence type="predicted"/>
<dbReference type="HOGENOM" id="CLU_2087069_0_0_1"/>
<organism evidence="2">
    <name type="scientific">Caenorhabditis remanei</name>
    <name type="common">Caenorhabditis vulgaris</name>
    <dbReference type="NCBI Taxonomy" id="31234"/>
    <lineage>
        <taxon>Eukaryota</taxon>
        <taxon>Metazoa</taxon>
        <taxon>Ecdysozoa</taxon>
        <taxon>Nematoda</taxon>
        <taxon>Chromadorea</taxon>
        <taxon>Rhabditida</taxon>
        <taxon>Rhabditina</taxon>
        <taxon>Rhabditomorpha</taxon>
        <taxon>Rhabditoidea</taxon>
        <taxon>Rhabditidae</taxon>
        <taxon>Peloderinae</taxon>
        <taxon>Caenorhabditis</taxon>
    </lineage>
</organism>
<evidence type="ECO:0000313" key="2">
    <source>
        <dbReference type="Proteomes" id="UP000008281"/>
    </source>
</evidence>
<protein>
    <submittedName>
        <fullName evidence="1">Uncharacterized protein</fullName>
    </submittedName>
</protein>
<sequence>MLNRFVIVADYLLVTATSSSRNVSTSRIAHEVYLGKGDEELSIDRLKQQIAIAHRNPPFLVFKNSRTIQAVLGIFGKMAALCRNRCKNDGKKNFELEAARNYWDVPTTPDDSGWGHR</sequence>
<accession>E3MP85</accession>
<evidence type="ECO:0000313" key="1">
    <source>
        <dbReference type="EMBL" id="EFP06396.1"/>
    </source>
</evidence>
<dbReference type="EMBL" id="DS268462">
    <property type="protein sequence ID" value="EFP06396.1"/>
    <property type="molecule type" value="Genomic_DNA"/>
</dbReference>